<dbReference type="PANTHER" id="PTHR31084">
    <property type="entry name" value="ALPHA-L-FUCOSIDASE 2"/>
    <property type="match status" value="1"/>
</dbReference>
<evidence type="ECO:0000259" key="1">
    <source>
        <dbReference type="Pfam" id="PF21307"/>
    </source>
</evidence>
<dbReference type="Pfam" id="PF21307">
    <property type="entry name" value="Glyco_hydro_95_C"/>
    <property type="match status" value="1"/>
</dbReference>
<dbReference type="InterPro" id="IPR049053">
    <property type="entry name" value="AFCA-like_C"/>
</dbReference>
<dbReference type="EMBL" id="JAHZIK010000472">
    <property type="protein sequence ID" value="MBW7455984.1"/>
    <property type="molecule type" value="Genomic_DNA"/>
</dbReference>
<proteinExistence type="predicted"/>
<feature type="non-terminal residue" evidence="3">
    <location>
        <position position="1"/>
    </location>
</feature>
<dbReference type="SUPFAM" id="SSF48208">
    <property type="entry name" value="Six-hairpin glycosidases"/>
    <property type="match status" value="1"/>
</dbReference>
<gene>
    <name evidence="3" type="ORF">K0U00_18300</name>
</gene>
<keyword evidence="4" id="KW-1185">Reference proteome</keyword>
<dbReference type="Proteomes" id="UP001519887">
    <property type="component" value="Unassembled WGS sequence"/>
</dbReference>
<feature type="domain" description="Glycosyl hydrolase family 95 catalytic" evidence="2">
    <location>
        <begin position="2"/>
        <end position="189"/>
    </location>
</feature>
<dbReference type="InterPro" id="IPR012341">
    <property type="entry name" value="6hp_glycosidase-like_sf"/>
</dbReference>
<comment type="caution">
    <text evidence="3">The sequence shown here is derived from an EMBL/GenBank/DDBJ whole genome shotgun (WGS) entry which is preliminary data.</text>
</comment>
<reference evidence="3 4" key="1">
    <citation type="submission" date="2021-07" db="EMBL/GenBank/DDBJ databases">
        <title>Paenibacillus radiodurans sp. nov., isolated from the southeastern edge of Tengger Desert.</title>
        <authorList>
            <person name="Zhang G."/>
        </authorList>
    </citation>
    <scope>NUCLEOTIDE SEQUENCE [LARGE SCALE GENOMIC DNA]</scope>
    <source>
        <strain evidence="3 4">CCM 7311</strain>
    </source>
</reference>
<name>A0ABS7C505_9BACL</name>
<accession>A0ABS7C505</accession>
<dbReference type="Pfam" id="PF22124">
    <property type="entry name" value="Glyco_hydro_95_cat"/>
    <property type="match status" value="1"/>
</dbReference>
<dbReference type="GO" id="GO:0016787">
    <property type="term" value="F:hydrolase activity"/>
    <property type="evidence" value="ECO:0007669"/>
    <property type="project" value="UniProtKB-KW"/>
</dbReference>
<dbReference type="InterPro" id="IPR054363">
    <property type="entry name" value="GH95_cat"/>
</dbReference>
<evidence type="ECO:0000259" key="2">
    <source>
        <dbReference type="Pfam" id="PF22124"/>
    </source>
</evidence>
<evidence type="ECO:0000313" key="4">
    <source>
        <dbReference type="Proteomes" id="UP001519887"/>
    </source>
</evidence>
<evidence type="ECO:0000313" key="3">
    <source>
        <dbReference type="EMBL" id="MBW7455984.1"/>
    </source>
</evidence>
<keyword evidence="3" id="KW-0378">Hydrolase</keyword>
<sequence>RFRLEDGRTPALSQASTMDMSLIRELFSHCMQAADELEIDDDLKLTLQEASSRLLPPQIGSRGGIQEWSQDYGDEDVHHRHVSHLYDIYPGNGWTPEGTPELFAAARNSLERRGDGGTGWSLAWKVNLWARFMDGNRAFALISNLLRLVEDKKHTNYHHGGVYANLFDAHPPFQIDGNFGVTAGIAELLLQSQKGFIHLLPALPDVWESGWVRGLKARGDFEVDLAWDSGHLKEAAITSGQGGRCLVHADSSVIVSENGREIAAELMPGSLISFDTEPGKTYTLTAVESSVVS</sequence>
<dbReference type="Gene3D" id="1.50.10.10">
    <property type="match status" value="1"/>
</dbReference>
<protein>
    <submittedName>
        <fullName evidence="3">Glycoside hydrolase family 95 protein</fullName>
    </submittedName>
</protein>
<feature type="domain" description="Alpha fucosidase A-like C-terminal" evidence="1">
    <location>
        <begin position="191"/>
        <end position="284"/>
    </location>
</feature>
<dbReference type="PANTHER" id="PTHR31084:SF0">
    <property type="entry name" value="ALPHA-L-FUCOSIDASE 2"/>
    <property type="match status" value="1"/>
</dbReference>
<dbReference type="InterPro" id="IPR008928">
    <property type="entry name" value="6-hairpin_glycosidase_sf"/>
</dbReference>
<organism evidence="3 4">
    <name type="scientific">Paenibacillus sepulcri</name>
    <dbReference type="NCBI Taxonomy" id="359917"/>
    <lineage>
        <taxon>Bacteria</taxon>
        <taxon>Bacillati</taxon>
        <taxon>Bacillota</taxon>
        <taxon>Bacilli</taxon>
        <taxon>Bacillales</taxon>
        <taxon>Paenibacillaceae</taxon>
        <taxon>Paenibacillus</taxon>
    </lineage>
</organism>